<feature type="repeat" description="TPR" evidence="1">
    <location>
        <begin position="149"/>
        <end position="182"/>
    </location>
</feature>
<feature type="transmembrane region" description="Helical" evidence="2">
    <location>
        <begin position="12"/>
        <end position="34"/>
    </location>
</feature>
<dbReference type="SUPFAM" id="SSF48452">
    <property type="entry name" value="TPR-like"/>
    <property type="match status" value="2"/>
</dbReference>
<evidence type="ECO:0008006" key="5">
    <source>
        <dbReference type="Google" id="ProtNLM"/>
    </source>
</evidence>
<reference evidence="3" key="1">
    <citation type="submission" date="2021-03" db="EMBL/GenBank/DDBJ databases">
        <title>Whole genome shotgun sequence of Actinoplanes consettensis NBRC 14913.</title>
        <authorList>
            <person name="Komaki H."/>
            <person name="Tamura T."/>
        </authorList>
    </citation>
    <scope>NUCLEOTIDE SEQUENCE</scope>
    <source>
        <strain evidence="3">NBRC 14913</strain>
    </source>
</reference>
<dbReference type="Proteomes" id="UP000680865">
    <property type="component" value="Unassembled WGS sequence"/>
</dbReference>
<evidence type="ECO:0000256" key="1">
    <source>
        <dbReference type="PROSITE-ProRule" id="PRU00339"/>
    </source>
</evidence>
<keyword evidence="2" id="KW-1133">Transmembrane helix</keyword>
<dbReference type="InterPro" id="IPR044650">
    <property type="entry name" value="SRFR1-like"/>
</dbReference>
<evidence type="ECO:0000313" key="3">
    <source>
        <dbReference type="EMBL" id="GIM73497.1"/>
    </source>
</evidence>
<organism evidence="3 4">
    <name type="scientific">Winogradskya consettensis</name>
    <dbReference type="NCBI Taxonomy" id="113560"/>
    <lineage>
        <taxon>Bacteria</taxon>
        <taxon>Bacillati</taxon>
        <taxon>Actinomycetota</taxon>
        <taxon>Actinomycetes</taxon>
        <taxon>Micromonosporales</taxon>
        <taxon>Micromonosporaceae</taxon>
        <taxon>Winogradskya</taxon>
    </lineage>
</organism>
<keyword evidence="2" id="KW-0472">Membrane</keyword>
<dbReference type="PROSITE" id="PS50005">
    <property type="entry name" value="TPR"/>
    <property type="match status" value="1"/>
</dbReference>
<dbReference type="GO" id="GO:0045892">
    <property type="term" value="P:negative regulation of DNA-templated transcription"/>
    <property type="evidence" value="ECO:0007669"/>
    <property type="project" value="InterPro"/>
</dbReference>
<name>A0A919VRT9_9ACTN</name>
<accession>A0A919VRT9</accession>
<keyword evidence="4" id="KW-1185">Reference proteome</keyword>
<dbReference type="PANTHER" id="PTHR44749">
    <property type="entry name" value="SUPPRESSOR OF RPS4-RLD 1"/>
    <property type="match status" value="1"/>
</dbReference>
<keyword evidence="2" id="KW-0812">Transmembrane</keyword>
<dbReference type="Gene3D" id="1.25.40.10">
    <property type="entry name" value="Tetratricopeptide repeat domain"/>
    <property type="match status" value="2"/>
</dbReference>
<gene>
    <name evidence="3" type="ORF">Aco04nite_35540</name>
</gene>
<dbReference type="EMBL" id="BOQP01000017">
    <property type="protein sequence ID" value="GIM73497.1"/>
    <property type="molecule type" value="Genomic_DNA"/>
</dbReference>
<dbReference type="InterPro" id="IPR011990">
    <property type="entry name" value="TPR-like_helical_dom_sf"/>
</dbReference>
<protein>
    <recommendedName>
        <fullName evidence="5">Tetratricopeptide repeat protein</fullName>
    </recommendedName>
</protein>
<keyword evidence="1" id="KW-0802">TPR repeat</keyword>
<evidence type="ECO:0000313" key="4">
    <source>
        <dbReference type="Proteomes" id="UP000680865"/>
    </source>
</evidence>
<dbReference type="InterPro" id="IPR019734">
    <property type="entry name" value="TPR_rpt"/>
</dbReference>
<dbReference type="SMART" id="SM00028">
    <property type="entry name" value="TPR"/>
    <property type="match status" value="5"/>
</dbReference>
<sequence>MHYLPVRRRWIRPVLVVAVAGVLLAGAGILLGPLRDHAPAADSSDNSAGSATSALDAFVSRTRTHLGEVPGDWQGWASLGMAQVQLARITYDPSHYPAAETALRRSLKEQPTGNAAALTGLGALAAARHDFRKALSYAGRAVATDTYSADAYGVLTDANVELGRYDEATDAVQRMLDLRPDTGSFGRASYLFELRGDLAQATAMMHRALDVAGGDADAVFALTHLGELAFGAGDLATAGDYYAQGLARIPNQPTLLADRARVRAARGDLTGALTDLHAATAILPTVDHLLTLSDTLTAAGQPAAPVDQLIRAAAALPGATPATTDIDLVLFYAEHGEPGPAVAKGKALFAARPSVTVETAYAWALHAAGRDREALTHADRGLRLGTRDARAHYQRATIRLALGDRPGARKDFAAALAINPYFSLLHAPDARKQLARLDGAE</sequence>
<evidence type="ECO:0000256" key="2">
    <source>
        <dbReference type="SAM" id="Phobius"/>
    </source>
</evidence>
<proteinExistence type="predicted"/>
<comment type="caution">
    <text evidence="3">The sequence shown here is derived from an EMBL/GenBank/DDBJ whole genome shotgun (WGS) entry which is preliminary data.</text>
</comment>
<dbReference type="PANTHER" id="PTHR44749:SF1">
    <property type="entry name" value="TETRATRICOPEPTIDE-LIKE HELICAL DOMAIN-CONTAINING PROTEIN"/>
    <property type="match status" value="1"/>
</dbReference>
<dbReference type="AlphaFoldDB" id="A0A919VRT9"/>